<name>A0ABT6LBP2_9ACTN</name>
<evidence type="ECO:0000256" key="1">
    <source>
        <dbReference type="SAM" id="MobiDB-lite"/>
    </source>
</evidence>
<dbReference type="InterPro" id="IPR023213">
    <property type="entry name" value="CAT-like_dom_sf"/>
</dbReference>
<feature type="region of interest" description="Disordered" evidence="1">
    <location>
        <begin position="508"/>
        <end position="533"/>
    </location>
</feature>
<sequence>MTQPARARPPIMRRSGKCCHANATCSAHGRYPSRESFLRGGRASMRQFPLEALDLAPGRLVEWRLQRMGEQAGSGVDGPVRRASFNQDKHFSVAEEGRKADDLFSSWLAIAFEVSGPLDRHALESALLYFAQRHEVLRCEFRRLAGELACEPLGPQDIGLAAVDVGEFDSTDELRTFLSDSFKERIDTLSWPLFLMGAVVRDDSSTVYLAFDHIVCDGMSMPNVVSDIQTAYAAYAAGSDVVLPTVGSYLDFAQEQRRRYLAISEFDGRLDYWKSFMARNGEFFPRFPLDLGIEPERTYPTVNEAFPLLDARQTAELESRCLAVGGKAFMGVLAAVAISLRETGGPSVYRGLMPVSERGKGDWLGSMGWFVNTMPIEFSVAEEESFAEVVANVRTGFAEMLRSIDVPFVRVWELLAPDDFAKRTWPFPVNFFSYADMRKCPGAENHHNWRPTTHVWASRSNGTSSWFQRDTAGLHMNSIYADTPQSRRTMTELRRTLQRVLLEISHFGTMPSPRDETTGSRVHGTVTTVNGPRRAEPGLVEWERAVSR</sequence>
<accession>A0ABT6LBP2</accession>
<organism evidence="3 4">
    <name type="scientific">Streptomyces pseudovenezuelae</name>
    <dbReference type="NCBI Taxonomy" id="67350"/>
    <lineage>
        <taxon>Bacteria</taxon>
        <taxon>Bacillati</taxon>
        <taxon>Actinomycetota</taxon>
        <taxon>Actinomycetes</taxon>
        <taxon>Kitasatosporales</taxon>
        <taxon>Streptomycetaceae</taxon>
        <taxon>Streptomyces</taxon>
        <taxon>Streptomyces aurantiacus group</taxon>
    </lineage>
</organism>
<gene>
    <name evidence="3" type="ORF">M2283_001009</name>
</gene>
<keyword evidence="4" id="KW-1185">Reference proteome</keyword>
<comment type="caution">
    <text evidence="3">The sequence shown here is derived from an EMBL/GenBank/DDBJ whole genome shotgun (WGS) entry which is preliminary data.</text>
</comment>
<dbReference type="InterPro" id="IPR001242">
    <property type="entry name" value="Condensation_dom"/>
</dbReference>
<dbReference type="Pfam" id="PF00668">
    <property type="entry name" value="Condensation"/>
    <property type="match status" value="1"/>
</dbReference>
<dbReference type="RefSeq" id="WP_280874785.1">
    <property type="nucleotide sequence ID" value="NZ_JARXVH010000002.1"/>
</dbReference>
<dbReference type="Gene3D" id="3.30.559.30">
    <property type="entry name" value="Nonribosomal peptide synthetase, condensation domain"/>
    <property type="match status" value="1"/>
</dbReference>
<reference evidence="3 4" key="1">
    <citation type="submission" date="2023-04" db="EMBL/GenBank/DDBJ databases">
        <title>Forest soil microbial communities from Buena Vista Peninsula, Colon Province, Panama.</title>
        <authorList>
            <person name="Bouskill N."/>
        </authorList>
    </citation>
    <scope>NUCLEOTIDE SEQUENCE [LARGE SCALE GENOMIC DNA]</scope>
    <source>
        <strain evidence="3 4">GGS1</strain>
    </source>
</reference>
<dbReference type="Proteomes" id="UP001160499">
    <property type="component" value="Unassembled WGS sequence"/>
</dbReference>
<evidence type="ECO:0000313" key="4">
    <source>
        <dbReference type="Proteomes" id="UP001160499"/>
    </source>
</evidence>
<dbReference type="Gene3D" id="3.30.559.10">
    <property type="entry name" value="Chloramphenicol acetyltransferase-like domain"/>
    <property type="match status" value="1"/>
</dbReference>
<evidence type="ECO:0000313" key="3">
    <source>
        <dbReference type="EMBL" id="MDH6213726.1"/>
    </source>
</evidence>
<dbReference type="PANTHER" id="PTHR45527">
    <property type="entry name" value="NONRIBOSOMAL PEPTIDE SYNTHETASE"/>
    <property type="match status" value="1"/>
</dbReference>
<dbReference type="PANTHER" id="PTHR45527:SF1">
    <property type="entry name" value="FATTY ACID SYNTHASE"/>
    <property type="match status" value="1"/>
</dbReference>
<evidence type="ECO:0000259" key="2">
    <source>
        <dbReference type="Pfam" id="PF00668"/>
    </source>
</evidence>
<dbReference type="EMBL" id="JARXVH010000002">
    <property type="protein sequence ID" value="MDH6213726.1"/>
    <property type="molecule type" value="Genomic_DNA"/>
</dbReference>
<feature type="domain" description="Condensation" evidence="2">
    <location>
        <begin position="109"/>
        <end position="425"/>
    </location>
</feature>
<proteinExistence type="predicted"/>
<protein>
    <recommendedName>
        <fullName evidence="2">Condensation domain-containing protein</fullName>
    </recommendedName>
</protein>
<dbReference type="SUPFAM" id="SSF52777">
    <property type="entry name" value="CoA-dependent acyltransferases"/>
    <property type="match status" value="2"/>
</dbReference>